<protein>
    <recommendedName>
        <fullName evidence="2">HTH cro/C1-type domain-containing protein</fullName>
    </recommendedName>
</protein>
<evidence type="ECO:0000313" key="4">
    <source>
        <dbReference type="Proteomes" id="UP000184517"/>
    </source>
</evidence>
<dbReference type="InterPro" id="IPR001387">
    <property type="entry name" value="Cro/C1-type_HTH"/>
</dbReference>
<feature type="compositionally biased region" description="Basic and acidic residues" evidence="1">
    <location>
        <begin position="31"/>
        <end position="46"/>
    </location>
</feature>
<dbReference type="SUPFAM" id="SSF47413">
    <property type="entry name" value="lambda repressor-like DNA-binding domains"/>
    <property type="match status" value="1"/>
</dbReference>
<evidence type="ECO:0000313" key="3">
    <source>
        <dbReference type="EMBL" id="SHF00748.1"/>
    </source>
</evidence>
<dbReference type="AlphaFoldDB" id="A0A1M4Y4X0"/>
<keyword evidence="4" id="KW-1185">Reference proteome</keyword>
<reference evidence="4" key="1">
    <citation type="submission" date="2016-11" db="EMBL/GenBank/DDBJ databases">
        <authorList>
            <person name="Varghese N."/>
            <person name="Submissions S."/>
        </authorList>
    </citation>
    <scope>NUCLEOTIDE SEQUENCE [LARGE SCALE GENOMIC DNA]</scope>
    <source>
        <strain evidence="4">DSM 16579</strain>
    </source>
</reference>
<gene>
    <name evidence="3" type="ORF">SAMN02745753_01125</name>
</gene>
<evidence type="ECO:0000256" key="1">
    <source>
        <dbReference type="SAM" id="MobiDB-lite"/>
    </source>
</evidence>
<evidence type="ECO:0000259" key="2">
    <source>
        <dbReference type="PROSITE" id="PS50943"/>
    </source>
</evidence>
<dbReference type="Proteomes" id="UP000184517">
    <property type="component" value="Unassembled WGS sequence"/>
</dbReference>
<name>A0A1M4Y4X0_9GAMM</name>
<feature type="region of interest" description="Disordered" evidence="1">
    <location>
        <begin position="93"/>
        <end position="114"/>
    </location>
</feature>
<feature type="compositionally biased region" description="Low complexity" evidence="1">
    <location>
        <begin position="100"/>
        <end position="111"/>
    </location>
</feature>
<dbReference type="OrthoDB" id="6240846at2"/>
<feature type="region of interest" description="Disordered" evidence="1">
    <location>
        <begin position="1"/>
        <end position="75"/>
    </location>
</feature>
<dbReference type="STRING" id="1122206.SAMN02745753_01125"/>
<dbReference type="GO" id="GO:0003677">
    <property type="term" value="F:DNA binding"/>
    <property type="evidence" value="ECO:0007669"/>
    <property type="project" value="InterPro"/>
</dbReference>
<sequence>MKMKGQLDSAQPLKKHKAKSKKNEQKKKKQDKLETKKHSKEKKDSQPEVIVSTEVVKVSTTDPQTPKKSKTQKAIESTIDDSIKNLAESPIAIEADAPESSSSTRQRASKSLEPMTKEEQLIAINQIIKSLLLDEMTQGAALRELRVGVLGIRQDAYTKLCGVSRKTLSEIENDKGNYTAEIINKVFKPFEIKVGLVPTSSQLLAAILTN</sequence>
<feature type="compositionally biased region" description="Basic residues" evidence="1">
    <location>
        <begin position="13"/>
        <end position="30"/>
    </location>
</feature>
<feature type="domain" description="HTH cro/C1-type" evidence="2">
    <location>
        <begin position="159"/>
        <end position="197"/>
    </location>
</feature>
<proteinExistence type="predicted"/>
<dbReference type="InterPro" id="IPR010982">
    <property type="entry name" value="Lambda_DNA-bd_dom_sf"/>
</dbReference>
<dbReference type="Gene3D" id="1.10.260.40">
    <property type="entry name" value="lambda repressor-like DNA-binding domains"/>
    <property type="match status" value="1"/>
</dbReference>
<organism evidence="3 4">
    <name type="scientific">Marinomonas polaris DSM 16579</name>
    <dbReference type="NCBI Taxonomy" id="1122206"/>
    <lineage>
        <taxon>Bacteria</taxon>
        <taxon>Pseudomonadati</taxon>
        <taxon>Pseudomonadota</taxon>
        <taxon>Gammaproteobacteria</taxon>
        <taxon>Oceanospirillales</taxon>
        <taxon>Oceanospirillaceae</taxon>
        <taxon>Marinomonas</taxon>
    </lineage>
</organism>
<dbReference type="EMBL" id="FQVF01000005">
    <property type="protein sequence ID" value="SHF00748.1"/>
    <property type="molecule type" value="Genomic_DNA"/>
</dbReference>
<dbReference type="CDD" id="cd00093">
    <property type="entry name" value="HTH_XRE"/>
    <property type="match status" value="1"/>
</dbReference>
<dbReference type="PROSITE" id="PS50943">
    <property type="entry name" value="HTH_CROC1"/>
    <property type="match status" value="1"/>
</dbReference>
<accession>A0A1M4Y4X0</accession>
<dbReference type="RefSeq" id="WP_084122209.1">
    <property type="nucleotide sequence ID" value="NZ_FQVF01000005.1"/>
</dbReference>